<keyword evidence="4" id="KW-1185">Reference proteome</keyword>
<dbReference type="AlphaFoldDB" id="A0A437JUS1"/>
<reference evidence="3 4" key="1">
    <citation type="submission" date="2019-01" db="EMBL/GenBank/DDBJ databases">
        <authorList>
            <person name="Chen W.-M."/>
        </authorList>
    </citation>
    <scope>NUCLEOTIDE SEQUENCE [LARGE SCALE GENOMIC DNA]</scope>
    <source>
        <strain evidence="3 4">ICH-3</strain>
    </source>
</reference>
<dbReference type="InterPro" id="IPR014710">
    <property type="entry name" value="RmlC-like_jellyroll"/>
</dbReference>
<dbReference type="OrthoDB" id="8848858at2"/>
<dbReference type="Gene3D" id="2.60.120.10">
    <property type="entry name" value="Jelly Rolls"/>
    <property type="match status" value="1"/>
</dbReference>
<dbReference type="InterPro" id="IPR000595">
    <property type="entry name" value="cNMP-bd_dom"/>
</dbReference>
<dbReference type="GO" id="GO:0003700">
    <property type="term" value="F:DNA-binding transcription factor activity"/>
    <property type="evidence" value="ECO:0007669"/>
    <property type="project" value="TreeGrafter"/>
</dbReference>
<keyword evidence="1" id="KW-0812">Transmembrane</keyword>
<keyword evidence="1" id="KW-1133">Transmembrane helix</keyword>
<dbReference type="RefSeq" id="WP_128199012.1">
    <property type="nucleotide sequence ID" value="NZ_SACT01000004.1"/>
</dbReference>
<comment type="caution">
    <text evidence="3">The sequence shown here is derived from an EMBL/GenBank/DDBJ whole genome shotgun (WGS) entry which is preliminary data.</text>
</comment>
<dbReference type="PANTHER" id="PTHR24567:SF68">
    <property type="entry name" value="DNA-BINDING TRANSCRIPTIONAL DUAL REGULATOR CRP"/>
    <property type="match status" value="1"/>
</dbReference>
<dbReference type="Proteomes" id="UP000288178">
    <property type="component" value="Unassembled WGS sequence"/>
</dbReference>
<organism evidence="3 4">
    <name type="scientific">Rubrivivax albus</name>
    <dbReference type="NCBI Taxonomy" id="2499835"/>
    <lineage>
        <taxon>Bacteria</taxon>
        <taxon>Pseudomonadati</taxon>
        <taxon>Pseudomonadota</taxon>
        <taxon>Betaproteobacteria</taxon>
        <taxon>Burkholderiales</taxon>
        <taxon>Sphaerotilaceae</taxon>
        <taxon>Rubrivivax</taxon>
    </lineage>
</organism>
<dbReference type="GO" id="GO:0005829">
    <property type="term" value="C:cytosol"/>
    <property type="evidence" value="ECO:0007669"/>
    <property type="project" value="TreeGrafter"/>
</dbReference>
<evidence type="ECO:0000256" key="1">
    <source>
        <dbReference type="SAM" id="Phobius"/>
    </source>
</evidence>
<proteinExistence type="predicted"/>
<gene>
    <name evidence="3" type="ORF">ENE75_14420</name>
</gene>
<dbReference type="PROSITE" id="PS50042">
    <property type="entry name" value="CNMP_BINDING_3"/>
    <property type="match status" value="1"/>
</dbReference>
<name>A0A437JUS1_9BURK</name>
<accession>A0A437JUS1</accession>
<protein>
    <submittedName>
        <fullName evidence="3">Cyclic nucleotide-binding domain-containing protein</fullName>
    </submittedName>
</protein>
<dbReference type="InterPro" id="IPR018490">
    <property type="entry name" value="cNMP-bd_dom_sf"/>
</dbReference>
<dbReference type="EMBL" id="SACT01000004">
    <property type="protein sequence ID" value="RVT50986.1"/>
    <property type="molecule type" value="Genomic_DNA"/>
</dbReference>
<sequence>MMVWVAWLAAALVFASFFMKTIVPLRTMAIASNLAFIAYALLGWGQGVFDKVLPILVLHGALLPLNLWRLHEVRRAIRAVRGMQQAGPDADFLTPYMQPLRVPAGEVLFRLGEPADKVYVLRSGRLRILEFDRTIAEGELFGEVGVFREAAQRTGTAVCDTDCELMWVPAAKLLELFYQDQRFAFLIARRLSRYA</sequence>
<dbReference type="PANTHER" id="PTHR24567">
    <property type="entry name" value="CRP FAMILY TRANSCRIPTIONAL REGULATORY PROTEIN"/>
    <property type="match status" value="1"/>
</dbReference>
<dbReference type="CDD" id="cd00038">
    <property type="entry name" value="CAP_ED"/>
    <property type="match status" value="1"/>
</dbReference>
<dbReference type="SUPFAM" id="SSF51206">
    <property type="entry name" value="cAMP-binding domain-like"/>
    <property type="match status" value="1"/>
</dbReference>
<dbReference type="Pfam" id="PF00027">
    <property type="entry name" value="cNMP_binding"/>
    <property type="match status" value="1"/>
</dbReference>
<evidence type="ECO:0000313" key="3">
    <source>
        <dbReference type="EMBL" id="RVT50986.1"/>
    </source>
</evidence>
<feature type="domain" description="Cyclic nucleotide-binding" evidence="2">
    <location>
        <begin position="97"/>
        <end position="177"/>
    </location>
</feature>
<evidence type="ECO:0000313" key="4">
    <source>
        <dbReference type="Proteomes" id="UP000288178"/>
    </source>
</evidence>
<dbReference type="InterPro" id="IPR050397">
    <property type="entry name" value="Env_Response_Regulators"/>
</dbReference>
<keyword evidence="1" id="KW-0472">Membrane</keyword>
<evidence type="ECO:0000259" key="2">
    <source>
        <dbReference type="PROSITE" id="PS50042"/>
    </source>
</evidence>
<dbReference type="SMART" id="SM00100">
    <property type="entry name" value="cNMP"/>
    <property type="match status" value="1"/>
</dbReference>
<feature type="transmembrane region" description="Helical" evidence="1">
    <location>
        <begin position="25"/>
        <end position="45"/>
    </location>
</feature>